<dbReference type="EMBL" id="VDFR01000185">
    <property type="protein sequence ID" value="TNC32854.1"/>
    <property type="molecule type" value="Genomic_DNA"/>
</dbReference>
<dbReference type="GO" id="GO:0015697">
    <property type="term" value="P:quaternary ammonium group transport"/>
    <property type="evidence" value="ECO:0007669"/>
    <property type="project" value="UniProtKB-ARBA"/>
</dbReference>
<reference evidence="9 11" key="1">
    <citation type="submission" date="2019-05" db="EMBL/GenBank/DDBJ databases">
        <title>Mumia sp. nov., isolated from the intestinal contents of plateau pika (Ochotona curzoniae) in the Qinghai-Tibet plateau of China.</title>
        <authorList>
            <person name="Tian Z."/>
        </authorList>
    </citation>
    <scope>NUCLEOTIDE SEQUENCE [LARGE SCALE GENOMIC DNA]</scope>
    <source>
        <strain evidence="11">527</strain>
        <strain evidence="9">Z527</strain>
    </source>
</reference>
<comment type="catalytic activity">
    <reaction evidence="7">
        <text>ATP + H2O + polyamine-[polyamine-binding protein]Side 1 = ADP + phosphate + polyamineSide 2 + [polyamine-binding protein]Side 1.</text>
        <dbReference type="EC" id="7.6.2.11"/>
    </reaction>
</comment>
<dbReference type="InterPro" id="IPR017871">
    <property type="entry name" value="ABC_transporter-like_CS"/>
</dbReference>
<evidence type="ECO:0000256" key="7">
    <source>
        <dbReference type="RuleBase" id="RU364083"/>
    </source>
</evidence>
<dbReference type="SUPFAM" id="SSF50331">
    <property type="entry name" value="MOP-like"/>
    <property type="match status" value="1"/>
</dbReference>
<comment type="similarity">
    <text evidence="7">Belongs to the ABC transporter superfamily. Spermidine/putrescine importer (TC 3.A.1.11.1) family.</text>
</comment>
<dbReference type="EMBL" id="VDFR01000096">
    <property type="protein sequence ID" value="TNC42416.1"/>
    <property type="molecule type" value="Genomic_DNA"/>
</dbReference>
<organism evidence="9 11">
    <name type="scientific">Mumia zhuanghuii</name>
    <dbReference type="NCBI Taxonomy" id="2585211"/>
    <lineage>
        <taxon>Bacteria</taxon>
        <taxon>Bacillati</taxon>
        <taxon>Actinomycetota</taxon>
        <taxon>Actinomycetes</taxon>
        <taxon>Propionibacteriales</taxon>
        <taxon>Nocardioidaceae</taxon>
        <taxon>Mumia</taxon>
    </lineage>
</organism>
<evidence type="ECO:0000256" key="6">
    <source>
        <dbReference type="ARBA" id="ARBA00023136"/>
    </source>
</evidence>
<accession>A0A5C4MAL4</accession>
<dbReference type="PANTHER" id="PTHR42781">
    <property type="entry name" value="SPERMIDINE/PUTRESCINE IMPORT ATP-BINDING PROTEIN POTA"/>
    <property type="match status" value="1"/>
</dbReference>
<dbReference type="EC" id="7.6.2.11" evidence="7"/>
<proteinExistence type="inferred from homology"/>
<dbReference type="Pfam" id="PF08402">
    <property type="entry name" value="TOBE_2"/>
    <property type="match status" value="1"/>
</dbReference>
<dbReference type="NCBIfam" id="TIGR01187">
    <property type="entry name" value="potA"/>
    <property type="match status" value="1"/>
</dbReference>
<dbReference type="InterPro" id="IPR003439">
    <property type="entry name" value="ABC_transporter-like_ATP-bd"/>
</dbReference>
<evidence type="ECO:0000313" key="9">
    <source>
        <dbReference type="EMBL" id="TNC32854.1"/>
    </source>
</evidence>
<dbReference type="Proteomes" id="UP000306740">
    <property type="component" value="Unassembled WGS sequence"/>
</dbReference>
<evidence type="ECO:0000256" key="1">
    <source>
        <dbReference type="ARBA" id="ARBA00022448"/>
    </source>
</evidence>
<dbReference type="PROSITE" id="PS00211">
    <property type="entry name" value="ABC_TRANSPORTER_1"/>
    <property type="match status" value="1"/>
</dbReference>
<dbReference type="Gene3D" id="3.40.50.300">
    <property type="entry name" value="P-loop containing nucleotide triphosphate hydrolases"/>
    <property type="match status" value="1"/>
</dbReference>
<dbReference type="InterPro" id="IPR027417">
    <property type="entry name" value="P-loop_NTPase"/>
</dbReference>
<dbReference type="InterPro" id="IPR003593">
    <property type="entry name" value="AAA+_ATPase"/>
</dbReference>
<keyword evidence="3 7" id="KW-0547">Nucleotide-binding</keyword>
<evidence type="ECO:0000256" key="2">
    <source>
        <dbReference type="ARBA" id="ARBA00022475"/>
    </source>
</evidence>
<keyword evidence="2 7" id="KW-1003">Cell membrane</keyword>
<dbReference type="AlphaFoldDB" id="A0A5C4MAL4"/>
<dbReference type="OrthoDB" id="3180400at2"/>
<dbReference type="GO" id="GO:0015417">
    <property type="term" value="F:ABC-type polyamine transporter activity"/>
    <property type="evidence" value="ECO:0007669"/>
    <property type="project" value="UniProtKB-EC"/>
</dbReference>
<dbReference type="Pfam" id="PF00005">
    <property type="entry name" value="ABC_tran"/>
    <property type="match status" value="1"/>
</dbReference>
<comment type="subunit">
    <text evidence="7">The complex is composed of two ATP-binding proteins (PotA), two transmembrane proteins (PotB and PotC) and a solute-binding protein (PotD).</text>
</comment>
<feature type="domain" description="ABC transporter" evidence="8">
    <location>
        <begin position="13"/>
        <end position="243"/>
    </location>
</feature>
<evidence type="ECO:0000313" key="11">
    <source>
        <dbReference type="Proteomes" id="UP000306740"/>
    </source>
</evidence>
<evidence type="ECO:0000313" key="10">
    <source>
        <dbReference type="EMBL" id="TNC42416.1"/>
    </source>
</evidence>
<sequence length="363" mass="39317">MTENSTVTTGAALTLSGVTKRFGDAVAVREVNLELMPGEFLTMLGPSGSGKTTTLNMVAGFLQPDAGRVVLDGREITTTPAHARNIGVVFQNYALFPHLSAVRNVAFPLEMRGVGRKEALRRAHGALELVELEKCADRRPAQLSGGQQQRVALARAFVFEPGLLLMDEPLGALDKRLRETMQLEIMRLCRRVGSTVVYVTHDQEEALTMSDRIAIYNEGVIEQLGTAEDLYERPATTFVADFVGDSTILTGQALGDGTVAGDGWVAAGPERSVVPAGRRASVVIRPEMVRLSPAEDTKSSVNQMTGHVTDVVYLGSQVKYIVTGDGGDEVHAKIARSTQWSRFERGDRVNATWESEDCVVLDS</sequence>
<evidence type="ECO:0000256" key="5">
    <source>
        <dbReference type="ARBA" id="ARBA00022967"/>
    </source>
</evidence>
<dbReference type="PANTHER" id="PTHR42781:SF4">
    <property type="entry name" value="SPERMIDINE_PUTRESCINE IMPORT ATP-BINDING PROTEIN POTA"/>
    <property type="match status" value="1"/>
</dbReference>
<dbReference type="Gene3D" id="2.40.50.100">
    <property type="match status" value="1"/>
</dbReference>
<comment type="caution">
    <text evidence="9">The sequence shown here is derived from an EMBL/GenBank/DDBJ whole genome shotgun (WGS) entry which is preliminary data.</text>
</comment>
<keyword evidence="5 7" id="KW-1278">Translocase</keyword>
<dbReference type="GO" id="GO:0005524">
    <property type="term" value="F:ATP binding"/>
    <property type="evidence" value="ECO:0007669"/>
    <property type="project" value="UniProtKB-KW"/>
</dbReference>
<evidence type="ECO:0000256" key="4">
    <source>
        <dbReference type="ARBA" id="ARBA00022840"/>
    </source>
</evidence>
<gene>
    <name evidence="7" type="primary">potA</name>
    <name evidence="10" type="ORF">FHE65_21080</name>
    <name evidence="9" type="ORF">FHE65_30035</name>
</gene>
<keyword evidence="1 7" id="KW-0813">Transport</keyword>
<dbReference type="RefSeq" id="WP_139085295.1">
    <property type="nucleotide sequence ID" value="NZ_VDFR01000096.1"/>
</dbReference>
<dbReference type="GO" id="GO:0043190">
    <property type="term" value="C:ATP-binding cassette (ABC) transporter complex"/>
    <property type="evidence" value="ECO:0007669"/>
    <property type="project" value="InterPro"/>
</dbReference>
<evidence type="ECO:0000259" key="8">
    <source>
        <dbReference type="PROSITE" id="PS50893"/>
    </source>
</evidence>
<name>A0A5C4MAL4_9ACTN</name>
<evidence type="ECO:0000256" key="3">
    <source>
        <dbReference type="ARBA" id="ARBA00022741"/>
    </source>
</evidence>
<dbReference type="InterPro" id="IPR005893">
    <property type="entry name" value="PotA-like"/>
</dbReference>
<dbReference type="InterPro" id="IPR013611">
    <property type="entry name" value="Transp-assoc_OB_typ2"/>
</dbReference>
<dbReference type="InterPro" id="IPR008995">
    <property type="entry name" value="Mo/tungstate-bd_C_term_dom"/>
</dbReference>
<keyword evidence="4 7" id="KW-0067">ATP-binding</keyword>
<dbReference type="SMART" id="SM00382">
    <property type="entry name" value="AAA"/>
    <property type="match status" value="1"/>
</dbReference>
<dbReference type="SUPFAM" id="SSF52540">
    <property type="entry name" value="P-loop containing nucleoside triphosphate hydrolases"/>
    <property type="match status" value="1"/>
</dbReference>
<protein>
    <recommendedName>
        <fullName evidence="7">Spermidine/putrescine import ATP-binding protein PotA</fullName>
        <ecNumber evidence="7">7.6.2.11</ecNumber>
    </recommendedName>
</protein>
<comment type="function">
    <text evidence="7">Part of the ABC transporter complex PotABCD involved in spermidine/putrescine import. Responsible for energy coupling to the transport system.</text>
</comment>
<dbReference type="GO" id="GO:0016887">
    <property type="term" value="F:ATP hydrolysis activity"/>
    <property type="evidence" value="ECO:0007669"/>
    <property type="project" value="InterPro"/>
</dbReference>
<dbReference type="InterPro" id="IPR050093">
    <property type="entry name" value="ABC_SmlMolc_Importer"/>
</dbReference>
<dbReference type="FunFam" id="3.40.50.300:FF:000425">
    <property type="entry name" value="Probable ABC transporter, ATP-binding subunit"/>
    <property type="match status" value="1"/>
</dbReference>
<dbReference type="PROSITE" id="PS50893">
    <property type="entry name" value="ABC_TRANSPORTER_2"/>
    <property type="match status" value="1"/>
</dbReference>
<keyword evidence="6 7" id="KW-0472">Membrane</keyword>